<organism evidence="1 2">
    <name type="scientific">Panagrolaimus sp. ES5</name>
    <dbReference type="NCBI Taxonomy" id="591445"/>
    <lineage>
        <taxon>Eukaryota</taxon>
        <taxon>Metazoa</taxon>
        <taxon>Ecdysozoa</taxon>
        <taxon>Nematoda</taxon>
        <taxon>Chromadorea</taxon>
        <taxon>Rhabditida</taxon>
        <taxon>Tylenchina</taxon>
        <taxon>Panagrolaimomorpha</taxon>
        <taxon>Panagrolaimoidea</taxon>
        <taxon>Panagrolaimidae</taxon>
        <taxon>Panagrolaimus</taxon>
    </lineage>
</organism>
<evidence type="ECO:0000313" key="2">
    <source>
        <dbReference type="WBParaSite" id="ES5_v2.g21261.t1"/>
    </source>
</evidence>
<evidence type="ECO:0000313" key="1">
    <source>
        <dbReference type="Proteomes" id="UP000887579"/>
    </source>
</evidence>
<dbReference type="WBParaSite" id="ES5_v2.g21261.t1">
    <property type="protein sequence ID" value="ES5_v2.g21261.t1"/>
    <property type="gene ID" value="ES5_v2.g21261"/>
</dbReference>
<accession>A0AC34FVA0</accession>
<sequence>MAKSDAEEAIKLWPSWWKGYFRLARVQMKLEEWFQAEKTFEKTLELNSQSKEIRDELSFVRSKIGSFDHVKHTESSPEEQSGQYGMPEEIRQSYDKLAQSLPGIGDILKGHQYLLGNGVQKDYKKAVEYFTKAANMGFPEGMYNLANLYHDGNGLKQDYKESMKWYLKAANSKASDITGSKGIAEAQHAIGYNYEEGIGVKKDFQKAAEWYEKAVQLGFAPSANNLGSLYKYGMGVEKSILKAFKYFKFAAEAGETAGMFNLAICYFTDVGYGTRIPGEKDSAEGNKWLQLAAKKGDARAIEHIKNQEQIGKKFNNKDKLMGHIMGQLKLKESQEEKNPLDFEQYGKYVAEAAENGSVIAKKHMEIWKNMNDAKDAFEKDDSGEFVAALAKAIRLNYLIVEIPKIYESMIEERIKSHPNELDTNICYIQMNSKKPSTARYVSDIFKEYPDDEYLAEMMVFAKSGNPKDALKNINETLKRHPKSLSLLYCRVQICRMQKPPTKKLVESADAFIALAPKDNPYAPACYYSKALYYFNLEEISKFVECFEAGLAAEKKQLPCFLPYDFEGKAMLEMMYGCIKSSKENNSKDHHLEKIKSDPKRKLLLLKNRESFITYAKGDTTSEVFTEMIFEPSHTPQPPNWSASSLKKITLSDIDPTKDKVYNGCVLEVRIIDWIYLSANLHTIIEDENGDVNRLIISNLPMTGDRNSDMLAAIKTFHPNVKISIINPYNCIIQPGQNAIRVQSPEFFKLDNSMIDKQCHVCGKEAKILPCSACKMACYCSKDCQKLDWVEFNHKSLCKHLKMYAELMQ</sequence>
<name>A0AC34FVA0_9BILA</name>
<protein>
    <submittedName>
        <fullName evidence="2">MYND-type domain-containing protein</fullName>
    </submittedName>
</protein>
<reference evidence="2" key="1">
    <citation type="submission" date="2022-11" db="UniProtKB">
        <authorList>
            <consortium name="WormBaseParasite"/>
        </authorList>
    </citation>
    <scope>IDENTIFICATION</scope>
</reference>
<proteinExistence type="predicted"/>
<dbReference type="Proteomes" id="UP000887579">
    <property type="component" value="Unplaced"/>
</dbReference>